<proteinExistence type="predicted"/>
<name>A0ACB0JLL2_TRIPR</name>
<evidence type="ECO:0000313" key="1">
    <source>
        <dbReference type="EMBL" id="CAJ2645155.1"/>
    </source>
</evidence>
<keyword evidence="2" id="KW-1185">Reference proteome</keyword>
<comment type="caution">
    <text evidence="1">The sequence shown here is derived from an EMBL/GenBank/DDBJ whole genome shotgun (WGS) entry which is preliminary data.</text>
</comment>
<protein>
    <submittedName>
        <fullName evidence="1">Uncharacterized protein</fullName>
    </submittedName>
</protein>
<sequence>MPFKKPHQTADQASIVKKNDGSFEIKPKGLNIIWGNDLRYWKTITDDGAELIQVSWLEVSGKVGPVKVGETYVVRFHIEVKDTGFGWGNTEVLIMAKIGKKGSYKYKPVKLACGDNGYIPKANEEQLEITVTVGEKDLDLHFGLYEVWSGKWKGGLIIKKAEVTKKS</sequence>
<organism evidence="1 2">
    <name type="scientific">Trifolium pratense</name>
    <name type="common">Red clover</name>
    <dbReference type="NCBI Taxonomy" id="57577"/>
    <lineage>
        <taxon>Eukaryota</taxon>
        <taxon>Viridiplantae</taxon>
        <taxon>Streptophyta</taxon>
        <taxon>Embryophyta</taxon>
        <taxon>Tracheophyta</taxon>
        <taxon>Spermatophyta</taxon>
        <taxon>Magnoliopsida</taxon>
        <taxon>eudicotyledons</taxon>
        <taxon>Gunneridae</taxon>
        <taxon>Pentapetalae</taxon>
        <taxon>rosids</taxon>
        <taxon>fabids</taxon>
        <taxon>Fabales</taxon>
        <taxon>Fabaceae</taxon>
        <taxon>Papilionoideae</taxon>
        <taxon>50 kb inversion clade</taxon>
        <taxon>NPAAA clade</taxon>
        <taxon>Hologalegina</taxon>
        <taxon>IRL clade</taxon>
        <taxon>Trifolieae</taxon>
        <taxon>Trifolium</taxon>
    </lineage>
</organism>
<dbReference type="Proteomes" id="UP001177021">
    <property type="component" value="Unassembled WGS sequence"/>
</dbReference>
<evidence type="ECO:0000313" key="2">
    <source>
        <dbReference type="Proteomes" id="UP001177021"/>
    </source>
</evidence>
<gene>
    <name evidence="1" type="ORF">MILVUS5_LOCUS14092</name>
</gene>
<accession>A0ACB0JLL2</accession>
<reference evidence="1" key="1">
    <citation type="submission" date="2023-10" db="EMBL/GenBank/DDBJ databases">
        <authorList>
            <person name="Rodriguez Cubillos JULIANA M."/>
            <person name="De Vega J."/>
        </authorList>
    </citation>
    <scope>NUCLEOTIDE SEQUENCE</scope>
</reference>
<dbReference type="EMBL" id="CASHSV030000066">
    <property type="protein sequence ID" value="CAJ2645155.1"/>
    <property type="molecule type" value="Genomic_DNA"/>
</dbReference>